<evidence type="ECO:0000256" key="1">
    <source>
        <dbReference type="SAM" id="Phobius"/>
    </source>
</evidence>
<feature type="transmembrane region" description="Helical" evidence="1">
    <location>
        <begin position="12"/>
        <end position="31"/>
    </location>
</feature>
<dbReference type="EMBL" id="JBAHYK010001460">
    <property type="protein sequence ID" value="KAL0567926.1"/>
    <property type="molecule type" value="Genomic_DNA"/>
</dbReference>
<keyword evidence="1" id="KW-1133">Transmembrane helix</keyword>
<protein>
    <submittedName>
        <fullName evidence="2">Uncharacterized protein</fullName>
    </submittedName>
</protein>
<organism evidence="2 3">
    <name type="scientific">Marasmius crinis-equi</name>
    <dbReference type="NCBI Taxonomy" id="585013"/>
    <lineage>
        <taxon>Eukaryota</taxon>
        <taxon>Fungi</taxon>
        <taxon>Dikarya</taxon>
        <taxon>Basidiomycota</taxon>
        <taxon>Agaricomycotina</taxon>
        <taxon>Agaricomycetes</taxon>
        <taxon>Agaricomycetidae</taxon>
        <taxon>Agaricales</taxon>
        <taxon>Marasmiineae</taxon>
        <taxon>Marasmiaceae</taxon>
        <taxon>Marasmius</taxon>
    </lineage>
</organism>
<proteinExistence type="predicted"/>
<feature type="transmembrane region" description="Helical" evidence="1">
    <location>
        <begin position="201"/>
        <end position="218"/>
    </location>
</feature>
<sequence>MGVPPAVEDVDNVWQIIPGIIVVVILLSSLALGSQKVLARRGLGLLFTLPVVVVVSIRPNLLDPSIFSGVESVDILDWWGHLFNDAVECVSVSLSASPNAVVGDLIRHSARLVDMASTSASVAKALSAVGLFLCGALSVYWMLTMFVSCMETVAWEFFVALPARQATISGSHRRLRQTLRVVAFNLCKVIGDWVFTQIFNFLRFYALFWFTVIVFCWVKEEEEMNLVNENYVLDKLHKSNPDAFALVFNTTFGTIAPGSTAKILGNFHKAGGMSEPGSFGTPGSRCSSWDSFVNVPTLTFNTTAATITNSALR</sequence>
<gene>
    <name evidence="2" type="ORF">V5O48_014068</name>
</gene>
<keyword evidence="1" id="KW-0812">Transmembrane</keyword>
<dbReference type="Proteomes" id="UP001465976">
    <property type="component" value="Unassembled WGS sequence"/>
</dbReference>
<comment type="caution">
    <text evidence="2">The sequence shown here is derived from an EMBL/GenBank/DDBJ whole genome shotgun (WGS) entry which is preliminary data.</text>
</comment>
<keyword evidence="3" id="KW-1185">Reference proteome</keyword>
<feature type="transmembrane region" description="Helical" evidence="1">
    <location>
        <begin position="125"/>
        <end position="143"/>
    </location>
</feature>
<name>A0ABR3EYC2_9AGAR</name>
<keyword evidence="1" id="KW-0472">Membrane</keyword>
<accession>A0ABR3EYC2</accession>
<evidence type="ECO:0000313" key="3">
    <source>
        <dbReference type="Proteomes" id="UP001465976"/>
    </source>
</evidence>
<reference evidence="2 3" key="1">
    <citation type="submission" date="2024-02" db="EMBL/GenBank/DDBJ databases">
        <title>A draft genome for the cacao thread blight pathogen Marasmius crinis-equi.</title>
        <authorList>
            <person name="Cohen S.P."/>
            <person name="Baruah I.K."/>
            <person name="Amoako-Attah I."/>
            <person name="Bukari Y."/>
            <person name="Meinhardt L.W."/>
            <person name="Bailey B.A."/>
        </authorList>
    </citation>
    <scope>NUCLEOTIDE SEQUENCE [LARGE SCALE GENOMIC DNA]</scope>
    <source>
        <strain evidence="2 3">GH-76</strain>
    </source>
</reference>
<evidence type="ECO:0000313" key="2">
    <source>
        <dbReference type="EMBL" id="KAL0567926.1"/>
    </source>
</evidence>